<reference evidence="1" key="1">
    <citation type="journal article" date="2020" name="mSystems">
        <title>Genome- and Community-Level Interaction Insights into Carbon Utilization and Element Cycling Functions of Hydrothermarchaeota in Hydrothermal Sediment.</title>
        <authorList>
            <person name="Zhou Z."/>
            <person name="Liu Y."/>
            <person name="Xu W."/>
            <person name="Pan J."/>
            <person name="Luo Z.H."/>
            <person name="Li M."/>
        </authorList>
    </citation>
    <scope>NUCLEOTIDE SEQUENCE [LARGE SCALE GENOMIC DNA]</scope>
    <source>
        <strain evidence="1">SpSt-132</strain>
    </source>
</reference>
<dbReference type="AlphaFoldDB" id="A0A7C2ZIL3"/>
<comment type="caution">
    <text evidence="1">The sequence shown here is derived from an EMBL/GenBank/DDBJ whole genome shotgun (WGS) entry which is preliminary data.</text>
</comment>
<name>A0A7C2ZIL3_9AQUI</name>
<protein>
    <submittedName>
        <fullName evidence="1">Uncharacterized protein</fullName>
    </submittedName>
</protein>
<accession>A0A7C2ZIL3</accession>
<gene>
    <name evidence="1" type="ORF">ENO47_04075</name>
</gene>
<organism evidence="1">
    <name type="scientific">Hydrogenobacter sp</name>
    <dbReference type="NCBI Taxonomy" id="2152829"/>
    <lineage>
        <taxon>Bacteria</taxon>
        <taxon>Pseudomonadati</taxon>
        <taxon>Aquificota</taxon>
        <taxon>Aquificia</taxon>
        <taxon>Aquificales</taxon>
        <taxon>Aquificaceae</taxon>
        <taxon>Hydrogenobacter</taxon>
    </lineage>
</organism>
<evidence type="ECO:0000313" key="1">
    <source>
        <dbReference type="EMBL" id="HEW45832.1"/>
    </source>
</evidence>
<proteinExistence type="predicted"/>
<dbReference type="EMBL" id="DSFP01000033">
    <property type="protein sequence ID" value="HEW45832.1"/>
    <property type="molecule type" value="Genomic_DNA"/>
</dbReference>
<sequence>MGKKEKLEQESLEEQVEELRRDVFKVFELLLPPKEIRREVMRNLYTIELSFWKIFKTLVDYEVSKLEGKIEKSEKKEKVKKIEVE</sequence>